<dbReference type="PROSITE" id="PS00108">
    <property type="entry name" value="PROTEIN_KINASE_ST"/>
    <property type="match status" value="1"/>
</dbReference>
<keyword evidence="3" id="KW-0808">Transferase</keyword>
<dbReference type="InterPro" id="IPR008271">
    <property type="entry name" value="Ser/Thr_kinase_AS"/>
</dbReference>
<feature type="domain" description="Protein kinase" evidence="10">
    <location>
        <begin position="325"/>
        <end position="608"/>
    </location>
</feature>
<evidence type="ECO:0000256" key="3">
    <source>
        <dbReference type="ARBA" id="ARBA00022679"/>
    </source>
</evidence>
<dbReference type="SUPFAM" id="SSF47986">
    <property type="entry name" value="DEATH domain"/>
    <property type="match status" value="1"/>
</dbReference>
<dbReference type="GO" id="GO:0007165">
    <property type="term" value="P:signal transduction"/>
    <property type="evidence" value="ECO:0007669"/>
    <property type="project" value="InterPro"/>
</dbReference>
<gene>
    <name evidence="11" type="ORF">OFUS_LOCUS9859</name>
</gene>
<keyword evidence="12" id="KW-1185">Reference proteome</keyword>
<dbReference type="Gene3D" id="1.10.510.10">
    <property type="entry name" value="Transferase(Phosphotransferase) domain 1"/>
    <property type="match status" value="1"/>
</dbReference>
<evidence type="ECO:0000256" key="6">
    <source>
        <dbReference type="ARBA" id="ARBA00022840"/>
    </source>
</evidence>
<feature type="compositionally biased region" description="Polar residues" evidence="9">
    <location>
        <begin position="644"/>
        <end position="677"/>
    </location>
</feature>
<feature type="compositionally biased region" description="Basic and acidic residues" evidence="9">
    <location>
        <begin position="116"/>
        <end position="138"/>
    </location>
</feature>
<comment type="catalytic activity">
    <reaction evidence="8">
        <text>L-seryl-[protein] + ATP = O-phospho-L-seryl-[protein] + ADP + H(+)</text>
        <dbReference type="Rhea" id="RHEA:17989"/>
        <dbReference type="Rhea" id="RHEA-COMP:9863"/>
        <dbReference type="Rhea" id="RHEA-COMP:11604"/>
        <dbReference type="ChEBI" id="CHEBI:15378"/>
        <dbReference type="ChEBI" id="CHEBI:29999"/>
        <dbReference type="ChEBI" id="CHEBI:30616"/>
        <dbReference type="ChEBI" id="CHEBI:83421"/>
        <dbReference type="ChEBI" id="CHEBI:456216"/>
        <dbReference type="EC" id="2.7.11.1"/>
    </reaction>
</comment>
<dbReference type="OrthoDB" id="4062651at2759"/>
<evidence type="ECO:0000313" key="12">
    <source>
        <dbReference type="Proteomes" id="UP000749559"/>
    </source>
</evidence>
<dbReference type="GO" id="GO:0004674">
    <property type="term" value="F:protein serine/threonine kinase activity"/>
    <property type="evidence" value="ECO:0007669"/>
    <property type="project" value="UniProtKB-KW"/>
</dbReference>
<evidence type="ECO:0000256" key="2">
    <source>
        <dbReference type="ARBA" id="ARBA00022527"/>
    </source>
</evidence>
<feature type="non-terminal residue" evidence="11">
    <location>
        <position position="1"/>
    </location>
</feature>
<evidence type="ECO:0000256" key="9">
    <source>
        <dbReference type="SAM" id="MobiDB-lite"/>
    </source>
</evidence>
<dbReference type="InterPro" id="IPR051824">
    <property type="entry name" value="LRR_Rcpt-Like_S/T_Kinase"/>
</dbReference>
<organism evidence="11 12">
    <name type="scientific">Owenia fusiformis</name>
    <name type="common">Polychaete worm</name>
    <dbReference type="NCBI Taxonomy" id="6347"/>
    <lineage>
        <taxon>Eukaryota</taxon>
        <taxon>Metazoa</taxon>
        <taxon>Spiralia</taxon>
        <taxon>Lophotrochozoa</taxon>
        <taxon>Annelida</taxon>
        <taxon>Polychaeta</taxon>
        <taxon>Sedentaria</taxon>
        <taxon>Canalipalpata</taxon>
        <taxon>Sabellida</taxon>
        <taxon>Oweniida</taxon>
        <taxon>Oweniidae</taxon>
        <taxon>Owenia</taxon>
    </lineage>
</organism>
<keyword evidence="6" id="KW-0067">ATP-binding</keyword>
<evidence type="ECO:0000313" key="11">
    <source>
        <dbReference type="EMBL" id="CAH1783522.1"/>
    </source>
</evidence>
<keyword evidence="5" id="KW-0418">Kinase</keyword>
<dbReference type="SUPFAM" id="SSF56112">
    <property type="entry name" value="Protein kinase-like (PK-like)"/>
    <property type="match status" value="1"/>
</dbReference>
<dbReference type="PROSITE" id="PS50011">
    <property type="entry name" value="PROTEIN_KINASE_DOM"/>
    <property type="match status" value="1"/>
</dbReference>
<dbReference type="EC" id="2.7.11.1" evidence="1"/>
<evidence type="ECO:0000256" key="8">
    <source>
        <dbReference type="ARBA" id="ARBA00048679"/>
    </source>
</evidence>
<dbReference type="InterPro" id="IPR011029">
    <property type="entry name" value="DEATH-like_dom_sf"/>
</dbReference>
<feature type="region of interest" description="Disordered" evidence="9">
    <location>
        <begin position="614"/>
        <end position="684"/>
    </location>
</feature>
<comment type="caution">
    <text evidence="11">The sequence shown here is derived from an EMBL/GenBank/DDBJ whole genome shotgun (WGS) entry which is preliminary data.</text>
</comment>
<dbReference type="InterPro" id="IPR001245">
    <property type="entry name" value="Ser-Thr/Tyr_kinase_cat_dom"/>
</dbReference>
<comment type="catalytic activity">
    <reaction evidence="7">
        <text>L-threonyl-[protein] + ATP = O-phospho-L-threonyl-[protein] + ADP + H(+)</text>
        <dbReference type="Rhea" id="RHEA:46608"/>
        <dbReference type="Rhea" id="RHEA-COMP:11060"/>
        <dbReference type="Rhea" id="RHEA-COMP:11605"/>
        <dbReference type="ChEBI" id="CHEBI:15378"/>
        <dbReference type="ChEBI" id="CHEBI:30013"/>
        <dbReference type="ChEBI" id="CHEBI:30616"/>
        <dbReference type="ChEBI" id="CHEBI:61977"/>
        <dbReference type="ChEBI" id="CHEBI:456216"/>
        <dbReference type="EC" id="2.7.11.1"/>
    </reaction>
</comment>
<protein>
    <recommendedName>
        <fullName evidence="1">non-specific serine/threonine protein kinase</fullName>
        <ecNumber evidence="1">2.7.11.1</ecNumber>
    </recommendedName>
</protein>
<dbReference type="Pfam" id="PF07714">
    <property type="entry name" value="PK_Tyr_Ser-Thr"/>
    <property type="match status" value="1"/>
</dbReference>
<dbReference type="GO" id="GO:1902533">
    <property type="term" value="P:positive regulation of intracellular signal transduction"/>
    <property type="evidence" value="ECO:0007669"/>
    <property type="project" value="UniProtKB-ARBA"/>
</dbReference>
<proteinExistence type="predicted"/>
<evidence type="ECO:0000256" key="4">
    <source>
        <dbReference type="ARBA" id="ARBA00022741"/>
    </source>
</evidence>
<dbReference type="Gene3D" id="3.30.200.20">
    <property type="entry name" value="Phosphorylase Kinase, domain 1"/>
    <property type="match status" value="1"/>
</dbReference>
<evidence type="ECO:0000256" key="5">
    <source>
        <dbReference type="ARBA" id="ARBA00022777"/>
    </source>
</evidence>
<feature type="compositionally biased region" description="Polar residues" evidence="9">
    <location>
        <begin position="614"/>
        <end position="628"/>
    </location>
</feature>
<dbReference type="InterPro" id="IPR000488">
    <property type="entry name" value="Death_dom"/>
</dbReference>
<accession>A0A8J1T7J3</accession>
<evidence type="ECO:0000256" key="7">
    <source>
        <dbReference type="ARBA" id="ARBA00047899"/>
    </source>
</evidence>
<dbReference type="GO" id="GO:0031349">
    <property type="term" value="P:positive regulation of defense response"/>
    <property type="evidence" value="ECO:0007669"/>
    <property type="project" value="UniProtKB-ARBA"/>
</dbReference>
<dbReference type="InterPro" id="IPR017441">
    <property type="entry name" value="Protein_kinase_ATP_BS"/>
</dbReference>
<dbReference type="EMBL" id="CAIIXF020000005">
    <property type="protein sequence ID" value="CAH1783522.1"/>
    <property type="molecule type" value="Genomic_DNA"/>
</dbReference>
<dbReference type="PROSITE" id="PS00107">
    <property type="entry name" value="PROTEIN_KINASE_ATP"/>
    <property type="match status" value="1"/>
</dbReference>
<keyword evidence="4" id="KW-0547">Nucleotide-binding</keyword>
<dbReference type="GO" id="GO:0009893">
    <property type="term" value="P:positive regulation of metabolic process"/>
    <property type="evidence" value="ECO:0007669"/>
    <property type="project" value="UniProtKB-ARBA"/>
</dbReference>
<evidence type="ECO:0000259" key="10">
    <source>
        <dbReference type="PROSITE" id="PS50011"/>
    </source>
</evidence>
<dbReference type="InterPro" id="IPR000719">
    <property type="entry name" value="Prot_kinase_dom"/>
</dbReference>
<sequence>GIPNMASGGKSQKIHVHEIPYDIRFELCRILDPNNNWKKIAGKAGFSNDDIAVFALAIQRPGSSPSDEFLTNWGHRLPTISHFFNILVDLHLLREASLLKHLVPEKCLQRLPGYQKTEDYKHSPSDTDKRETPSKDDQLSLSKSANKMDDSGLPMPLDPDEPPESESSNDLNKPDSTTTETLYKASAKHKQFVPLKSEAEPQECSEHQTTQSNKVSSTSNQEVPVGGSSNQNRLDGSCLTNQNICHSEPIESLDTNTTTYRRDSGNVSSIYSQHTDAKARPRTESIKETNLPKLQAAKETSTDVFQIHPDQYFSSKELSQATGGFSTKHVIGQGGFGTTFTGIVRNTQVAIKKLTMWDGAAEQLRKLEESKPGIFSLFRLQHNNIIRLYGCCLEMESVCLVYEHLEMGSLSDCLHKEKSTIPWQQRHRVLLGVAMGLQYLHEMGVIHGDIKSSNILLTPQFEVKLTDFGLTCHMAKQTDGKTTHVTVQESKRHMFSSKHYMPHEFFQSGFKLYPQTDVFSFGVVVYEICTGQPVYSEKLGESLVDYMEENLDLKDKSKSLGLKDSTVSDWPEGCFLALLTLGKDCTVAKRKNRPTASKILEELEHIPITEPTALPSNTTLLTKGSFQSDPGPRSLYETPRELQSVPSEGSTTPDSATPSIGITSLPNASLDKTSLGSEPNKHIPEQTEHMSYPIEHMSDDTKQMSNPTKYEPDPTNHKMSCDLIQDSPVNLFNVQTGDDQSTPSCEEIKIKGKKKSTIFEMYDCIDDENPLSDSAEVNPLDGDGMKELVSKTIECTIADNALDKTFVATTSGVSTNMAESDENSPGNIAIATENILSESSNEVSSSDDVVKATTFADDNKQHNPADSTVQDPNLSKIMRKNNLLMNEFDNADVPSLRVTVHERARRDDVTQSIDAELNEMLKQRCAKRNDRNDDTCETVITSMNLNSPIMSTMCKDM</sequence>
<reference evidence="11" key="1">
    <citation type="submission" date="2022-03" db="EMBL/GenBank/DDBJ databases">
        <authorList>
            <person name="Martin C."/>
        </authorList>
    </citation>
    <scope>NUCLEOTIDE SEQUENCE</scope>
</reference>
<dbReference type="PANTHER" id="PTHR48006">
    <property type="entry name" value="LEUCINE-RICH REPEAT-CONTAINING PROTEIN DDB_G0281931-RELATED"/>
    <property type="match status" value="1"/>
</dbReference>
<dbReference type="GO" id="GO:0045087">
    <property type="term" value="P:innate immune response"/>
    <property type="evidence" value="ECO:0007669"/>
    <property type="project" value="UniProtKB-ARBA"/>
</dbReference>
<dbReference type="InterPro" id="IPR011009">
    <property type="entry name" value="Kinase-like_dom_sf"/>
</dbReference>
<feature type="region of interest" description="Disordered" evidence="9">
    <location>
        <begin position="114"/>
        <end position="177"/>
    </location>
</feature>
<feature type="region of interest" description="Disordered" evidence="9">
    <location>
        <begin position="196"/>
        <end position="234"/>
    </location>
</feature>
<dbReference type="Proteomes" id="UP000749559">
    <property type="component" value="Unassembled WGS sequence"/>
</dbReference>
<keyword evidence="2" id="KW-0723">Serine/threonine-protein kinase</keyword>
<dbReference type="SMART" id="SM00220">
    <property type="entry name" value="S_TKc"/>
    <property type="match status" value="1"/>
</dbReference>
<dbReference type="Gene3D" id="1.10.533.10">
    <property type="entry name" value="Death Domain, Fas"/>
    <property type="match status" value="1"/>
</dbReference>
<dbReference type="Pfam" id="PF00531">
    <property type="entry name" value="Death"/>
    <property type="match status" value="1"/>
</dbReference>
<dbReference type="PANTHER" id="PTHR48006:SF102">
    <property type="entry name" value="LEUCINE-RICH REPEAT-CONTAINING PROTEIN DDB_G0281931-RELATED"/>
    <property type="match status" value="1"/>
</dbReference>
<evidence type="ECO:0000256" key="1">
    <source>
        <dbReference type="ARBA" id="ARBA00012513"/>
    </source>
</evidence>
<name>A0A8J1T7J3_OWEFU</name>
<feature type="compositionally biased region" description="Polar residues" evidence="9">
    <location>
        <begin position="207"/>
        <end position="234"/>
    </location>
</feature>
<dbReference type="AlphaFoldDB" id="A0A8J1T7J3"/>
<dbReference type="GO" id="GO:0005524">
    <property type="term" value="F:ATP binding"/>
    <property type="evidence" value="ECO:0007669"/>
    <property type="project" value="UniProtKB-UniRule"/>
</dbReference>